<proteinExistence type="predicted"/>
<evidence type="ECO:0000256" key="1">
    <source>
        <dbReference type="SAM" id="Coils"/>
    </source>
</evidence>
<name>A0A7E4WAI6_PANRE</name>
<feature type="coiled-coil region" evidence="1">
    <location>
        <begin position="153"/>
        <end position="184"/>
    </location>
</feature>
<accession>A0A7E4WAI6</accession>
<dbReference type="WBParaSite" id="Pan_g9377.t1">
    <property type="protein sequence ID" value="Pan_g9377.t1"/>
    <property type="gene ID" value="Pan_g9377"/>
</dbReference>
<dbReference type="Proteomes" id="UP000492821">
    <property type="component" value="Unassembled WGS sequence"/>
</dbReference>
<evidence type="ECO:0000313" key="2">
    <source>
        <dbReference type="Proteomes" id="UP000492821"/>
    </source>
</evidence>
<protein>
    <submittedName>
        <fullName evidence="3">CPG4 domain-containing protein</fullName>
    </submittedName>
</protein>
<dbReference type="AlphaFoldDB" id="A0A7E4WAI6"/>
<evidence type="ECO:0000313" key="3">
    <source>
        <dbReference type="WBParaSite" id="Pan_g9377.t1"/>
    </source>
</evidence>
<keyword evidence="1" id="KW-0175">Coiled coil</keyword>
<sequence>MSSDHLFNFHCPRMYGFLKCLSNCKKAFNVADKTESVDGLIELGAIVKKSCTGLIEKLSTLNTLTECSSKIYPLIAKPEENAKCRKMCCSKSNAEAGLYACNKLEHHFLGFSLYDYQTTNVDRIEDMCQLACVIDQAAKHAHIECSTVLTEMLLAARQDVQKIYQQLEKKIEEEKRFSEEMSTNTPFSFKIHFKNINSFPIASRTVETTTTIQPTVNLIKQDPVHAAMNERYFYKMSEPIKTEEQNF</sequence>
<organism evidence="2 3">
    <name type="scientific">Panagrellus redivivus</name>
    <name type="common">Microworm</name>
    <dbReference type="NCBI Taxonomy" id="6233"/>
    <lineage>
        <taxon>Eukaryota</taxon>
        <taxon>Metazoa</taxon>
        <taxon>Ecdysozoa</taxon>
        <taxon>Nematoda</taxon>
        <taxon>Chromadorea</taxon>
        <taxon>Rhabditida</taxon>
        <taxon>Tylenchina</taxon>
        <taxon>Panagrolaimomorpha</taxon>
        <taxon>Panagrolaimoidea</taxon>
        <taxon>Panagrolaimidae</taxon>
        <taxon>Panagrellus</taxon>
    </lineage>
</organism>
<reference evidence="2" key="1">
    <citation type="journal article" date="2013" name="Genetics">
        <title>The draft genome and transcriptome of Panagrellus redivivus are shaped by the harsh demands of a free-living lifestyle.</title>
        <authorList>
            <person name="Srinivasan J."/>
            <person name="Dillman A.R."/>
            <person name="Macchietto M.G."/>
            <person name="Heikkinen L."/>
            <person name="Lakso M."/>
            <person name="Fracchia K.M."/>
            <person name="Antoshechkin I."/>
            <person name="Mortazavi A."/>
            <person name="Wong G."/>
            <person name="Sternberg P.W."/>
        </authorList>
    </citation>
    <scope>NUCLEOTIDE SEQUENCE [LARGE SCALE GENOMIC DNA]</scope>
    <source>
        <strain evidence="2">MT8872</strain>
    </source>
</reference>
<reference evidence="3" key="2">
    <citation type="submission" date="2020-10" db="UniProtKB">
        <authorList>
            <consortium name="WormBaseParasite"/>
        </authorList>
    </citation>
    <scope>IDENTIFICATION</scope>
</reference>
<keyword evidence="2" id="KW-1185">Reference proteome</keyword>